<dbReference type="Gene3D" id="3.30.420.10">
    <property type="entry name" value="Ribonuclease H-like superfamily/Ribonuclease H"/>
    <property type="match status" value="1"/>
</dbReference>
<keyword evidence="3" id="KW-0238">DNA-binding</keyword>
<gene>
    <name evidence="3" type="ORF">A8926_4690</name>
</gene>
<protein>
    <submittedName>
        <fullName evidence="3">Homeodomain-containing protein</fullName>
    </submittedName>
</protein>
<proteinExistence type="predicted"/>
<comment type="caution">
    <text evidence="3">The sequence shown here is derived from an EMBL/GenBank/DDBJ whole genome shotgun (WGS) entry which is preliminary data.</text>
</comment>
<reference evidence="3" key="1">
    <citation type="submission" date="2017-12" db="EMBL/GenBank/DDBJ databases">
        <title>Sequencing the genomes of 1000 Actinobacteria strains.</title>
        <authorList>
            <person name="Klenk H.-P."/>
        </authorList>
    </citation>
    <scope>NUCLEOTIDE SEQUENCE [LARGE SCALE GENOMIC DNA]</scope>
    <source>
        <strain evidence="3">DSM 44228</strain>
    </source>
</reference>
<feature type="domain" description="Integrase catalytic" evidence="2">
    <location>
        <begin position="147"/>
        <end position="327"/>
    </location>
</feature>
<accession>A0A2N3Y1M3</accession>
<keyword evidence="3" id="KW-0371">Homeobox</keyword>
<evidence type="ECO:0000313" key="4">
    <source>
        <dbReference type="Proteomes" id="UP000233786"/>
    </source>
</evidence>
<evidence type="ECO:0000259" key="2">
    <source>
        <dbReference type="PROSITE" id="PS50994"/>
    </source>
</evidence>
<keyword evidence="4" id="KW-1185">Reference proteome</keyword>
<dbReference type="InterPro" id="IPR012337">
    <property type="entry name" value="RNaseH-like_sf"/>
</dbReference>
<dbReference type="PROSITE" id="PS50994">
    <property type="entry name" value="INTEGRASE"/>
    <property type="match status" value="1"/>
</dbReference>
<organism evidence="3 4">
    <name type="scientific">Saccharopolyspora spinosa</name>
    <dbReference type="NCBI Taxonomy" id="60894"/>
    <lineage>
        <taxon>Bacteria</taxon>
        <taxon>Bacillati</taxon>
        <taxon>Actinomycetota</taxon>
        <taxon>Actinomycetes</taxon>
        <taxon>Pseudonocardiales</taxon>
        <taxon>Pseudonocardiaceae</taxon>
        <taxon>Saccharopolyspora</taxon>
    </lineage>
</organism>
<dbReference type="GO" id="GO:0015074">
    <property type="term" value="P:DNA integration"/>
    <property type="evidence" value="ECO:0007669"/>
    <property type="project" value="InterPro"/>
</dbReference>
<evidence type="ECO:0000313" key="3">
    <source>
        <dbReference type="EMBL" id="PKW16802.1"/>
    </source>
</evidence>
<dbReference type="InterPro" id="IPR001584">
    <property type="entry name" value="Integrase_cat-core"/>
</dbReference>
<dbReference type="SUPFAM" id="SSF53098">
    <property type="entry name" value="Ribonuclease H-like"/>
    <property type="match status" value="1"/>
</dbReference>
<dbReference type="InterPro" id="IPR036397">
    <property type="entry name" value="RNaseH_sf"/>
</dbReference>
<dbReference type="Pfam" id="PF13565">
    <property type="entry name" value="HTH_32"/>
    <property type="match status" value="1"/>
</dbReference>
<name>A0A2N3Y1M3_SACSN</name>
<dbReference type="STRING" id="994479.GCA_000194155_08205"/>
<sequence length="351" mass="40372">MLYLIFIRLVGWLVLLGRSSAAKDAELLVLRHEVAVLRRTTPKPRLDWADRAVFSALIRLLPAPLRGHRLITPGTVMRWHRRLVAKKWTYPHRSGRPPINAALSALIERMATENETWGYQRIQGELLKLGHRVGASTIRRILRRRQIPPAPRRSTDTTWRQFLRTQASAMLAVDFFHVDCAVTLKRIYVLFALEVHNRSVHILGTTTNPDGPWTTQQARNLLMDLGDRAAEFRFLIRDRAGQFTASFDTVLADAGIRVVKIPPGCPRANCFAERFVLTARTELTDRMLIFSERHLRTVLAQYIRQYNGRRPHRGHQLRPPQADHPVPNLNHERITRRSILGGLTNEYERAA</sequence>
<evidence type="ECO:0000256" key="1">
    <source>
        <dbReference type="SAM" id="MobiDB-lite"/>
    </source>
</evidence>
<dbReference type="EMBL" id="PJNB01000001">
    <property type="protein sequence ID" value="PKW16802.1"/>
    <property type="molecule type" value="Genomic_DNA"/>
</dbReference>
<dbReference type="GO" id="GO:0003677">
    <property type="term" value="F:DNA binding"/>
    <property type="evidence" value="ECO:0007669"/>
    <property type="project" value="UniProtKB-KW"/>
</dbReference>
<dbReference type="Pfam" id="PF13683">
    <property type="entry name" value="rve_3"/>
    <property type="match status" value="1"/>
</dbReference>
<dbReference type="AlphaFoldDB" id="A0A2N3Y1M3"/>
<feature type="region of interest" description="Disordered" evidence="1">
    <location>
        <begin position="309"/>
        <end position="328"/>
    </location>
</feature>
<dbReference type="Proteomes" id="UP000233786">
    <property type="component" value="Unassembled WGS sequence"/>
</dbReference>